<evidence type="ECO:0000256" key="11">
    <source>
        <dbReference type="SAM" id="MobiDB-lite"/>
    </source>
</evidence>
<keyword evidence="6" id="KW-0963">Cytoplasm</keyword>
<keyword evidence="9" id="KW-0226">DNA condensation</keyword>
<evidence type="ECO:0000256" key="4">
    <source>
        <dbReference type="ARBA" id="ARBA00016065"/>
    </source>
</evidence>
<feature type="compositionally biased region" description="Basic and acidic residues" evidence="11">
    <location>
        <begin position="160"/>
        <end position="169"/>
    </location>
</feature>
<dbReference type="GO" id="GO:0005737">
    <property type="term" value="C:cytoplasm"/>
    <property type="evidence" value="ECO:0007669"/>
    <property type="project" value="UniProtKB-SubCell"/>
</dbReference>
<evidence type="ECO:0000256" key="10">
    <source>
        <dbReference type="ARBA" id="ARBA00023306"/>
    </source>
</evidence>
<proteinExistence type="inferred from homology"/>
<dbReference type="InterPro" id="IPR022816">
    <property type="entry name" value="Condensin_barren_su2"/>
</dbReference>
<comment type="similarity">
    <text evidence="3">Belongs to the CND2 (condensin subunit 2) family.</text>
</comment>
<evidence type="ECO:0000256" key="1">
    <source>
        <dbReference type="ARBA" id="ARBA00004286"/>
    </source>
</evidence>
<evidence type="ECO:0000256" key="8">
    <source>
        <dbReference type="ARBA" id="ARBA00022776"/>
    </source>
</evidence>
<keyword evidence="8" id="KW-0498">Mitosis</keyword>
<keyword evidence="7" id="KW-0132">Cell division</keyword>
<comment type="caution">
    <text evidence="12">The sequence shown here is derived from an EMBL/GenBank/DDBJ whole genome shotgun (WGS) entry which is preliminary data.</text>
</comment>
<dbReference type="PANTHER" id="PTHR13108:SF9">
    <property type="entry name" value="CONDENSIN COMPLEX SUBUNIT 2"/>
    <property type="match status" value="1"/>
</dbReference>
<keyword evidence="5" id="KW-0158">Chromosome</keyword>
<dbReference type="AlphaFoldDB" id="A0AA39C6E9"/>
<dbReference type="PANTHER" id="PTHR13108">
    <property type="entry name" value="CONDENSIN COMPLEX SUBUNIT 2"/>
    <property type="match status" value="1"/>
</dbReference>
<evidence type="ECO:0000313" key="13">
    <source>
        <dbReference type="Proteomes" id="UP001168990"/>
    </source>
</evidence>
<keyword evidence="13" id="KW-1185">Reference proteome</keyword>
<feature type="compositionally biased region" description="Acidic residues" evidence="11">
    <location>
        <begin position="529"/>
        <end position="539"/>
    </location>
</feature>
<dbReference type="GO" id="GO:0003682">
    <property type="term" value="F:chromatin binding"/>
    <property type="evidence" value="ECO:0007669"/>
    <property type="project" value="TreeGrafter"/>
</dbReference>
<evidence type="ECO:0000256" key="3">
    <source>
        <dbReference type="ARBA" id="ARBA00009471"/>
    </source>
</evidence>
<sequence length="684" mass="76897">MDRRKSLAAPLMENLRSPSGPLRRRSSIPVSSSAVGLIDNDDEAERAALRFEANITSTPNNPPTSNRRSLSLNSIVGGMSQPQIAEGIAECIKLNLQNKINMKNAFSLNMIDFMSYLVRNRDEGISNLQVAGTSLDVSAKIYALRVDALHQDILKMAGNLDHKDKKDDGDGNEENNDPAVAENDNAQQNDEKIQRKKKKKKLSRKIRTTIESLIGENDVVCLTPVMFGEADCQTTDMLYQAMLPQHCNVGLGLHPYKDVILDKNSNSITNNTESRIPWPPVQFDVIRDIITVYSGFEFLNWSNEEEGDKEKSYSQEAPSLIHDDLAFDLDASLPPDEPISNGQNFYDLNDDNEDNAEGYHAEIRTTNAVVDLPNILAKLPDKKLEYSFFSDAVNARWIGPGHWKIKSAGKNLGTSKVMEACRQGAGRKKKELELLFNDDTENCDAFLNVPKRNTTKLQAKTVKTVWSEKKLELPTEDHDNSMKQVCQYFLRPDDIIKFIKNSMNATELPEESAHYDYGNENDTINYSPNDDDDDEDAQVNDDNYQDNGDNMDVDTGGFVGDNLIEAPKLTQKIFIPFSQRAKKLDMRRLKKCIWNRLLCHDQDDKDKENVNINDKTQNDVLSVKGEIKFTNVVADLPKKLNINDAEELSVATAFVSLLHLANEKCLKVHSNSNFSDVIISQDSL</sequence>
<reference evidence="12" key="2">
    <citation type="submission" date="2023-03" db="EMBL/GenBank/DDBJ databases">
        <authorList>
            <person name="Inwood S.N."/>
            <person name="Skelly J.G."/>
            <person name="Guhlin J."/>
            <person name="Harrop T.W.R."/>
            <person name="Goldson S.G."/>
            <person name="Dearden P.K."/>
        </authorList>
    </citation>
    <scope>NUCLEOTIDE SEQUENCE</scope>
    <source>
        <strain evidence="12">Irish</strain>
        <tissue evidence="12">Whole body</tissue>
    </source>
</reference>
<dbReference type="GO" id="GO:0051301">
    <property type="term" value="P:cell division"/>
    <property type="evidence" value="ECO:0007669"/>
    <property type="project" value="UniProtKB-KW"/>
</dbReference>
<organism evidence="12 13">
    <name type="scientific">Microctonus aethiopoides</name>
    <dbReference type="NCBI Taxonomy" id="144406"/>
    <lineage>
        <taxon>Eukaryota</taxon>
        <taxon>Metazoa</taxon>
        <taxon>Ecdysozoa</taxon>
        <taxon>Arthropoda</taxon>
        <taxon>Hexapoda</taxon>
        <taxon>Insecta</taxon>
        <taxon>Pterygota</taxon>
        <taxon>Neoptera</taxon>
        <taxon>Endopterygota</taxon>
        <taxon>Hymenoptera</taxon>
        <taxon>Apocrita</taxon>
        <taxon>Ichneumonoidea</taxon>
        <taxon>Braconidae</taxon>
        <taxon>Euphorinae</taxon>
        <taxon>Microctonus</taxon>
    </lineage>
</organism>
<evidence type="ECO:0000256" key="2">
    <source>
        <dbReference type="ARBA" id="ARBA00004496"/>
    </source>
</evidence>
<dbReference type="GO" id="GO:0007076">
    <property type="term" value="P:mitotic chromosome condensation"/>
    <property type="evidence" value="ECO:0007669"/>
    <property type="project" value="InterPro"/>
</dbReference>
<feature type="region of interest" description="Disordered" evidence="11">
    <location>
        <begin position="1"/>
        <end position="27"/>
    </location>
</feature>
<dbReference type="EMBL" id="JAQQBS010001424">
    <property type="protein sequence ID" value="KAK0158769.1"/>
    <property type="molecule type" value="Genomic_DNA"/>
</dbReference>
<protein>
    <recommendedName>
        <fullName evidence="4">Condensin complex subunit 2</fullName>
    </recommendedName>
</protein>
<evidence type="ECO:0000256" key="5">
    <source>
        <dbReference type="ARBA" id="ARBA00022454"/>
    </source>
</evidence>
<dbReference type="Pfam" id="PF05786">
    <property type="entry name" value="Cnd2"/>
    <property type="match status" value="2"/>
</dbReference>
<dbReference type="Proteomes" id="UP001168990">
    <property type="component" value="Unassembled WGS sequence"/>
</dbReference>
<evidence type="ECO:0000256" key="6">
    <source>
        <dbReference type="ARBA" id="ARBA00022490"/>
    </source>
</evidence>
<evidence type="ECO:0000313" key="12">
    <source>
        <dbReference type="EMBL" id="KAK0158769.1"/>
    </source>
</evidence>
<evidence type="ECO:0000256" key="9">
    <source>
        <dbReference type="ARBA" id="ARBA00023067"/>
    </source>
</evidence>
<gene>
    <name evidence="12" type="ORF">PV328_009724</name>
</gene>
<feature type="region of interest" description="Disordered" evidence="11">
    <location>
        <begin position="160"/>
        <end position="200"/>
    </location>
</feature>
<evidence type="ECO:0000256" key="7">
    <source>
        <dbReference type="ARBA" id="ARBA00022618"/>
    </source>
</evidence>
<accession>A0AA39C6E9</accession>
<dbReference type="GO" id="GO:0000796">
    <property type="term" value="C:condensin complex"/>
    <property type="evidence" value="ECO:0007669"/>
    <property type="project" value="InterPro"/>
</dbReference>
<comment type="subcellular location">
    <subcellularLocation>
        <location evidence="1">Chromosome</location>
    </subcellularLocation>
    <subcellularLocation>
        <location evidence="2">Cytoplasm</location>
    </subcellularLocation>
</comment>
<name>A0AA39C6E9_9HYME</name>
<keyword evidence="10" id="KW-0131">Cell cycle</keyword>
<feature type="region of interest" description="Disordered" evidence="11">
    <location>
        <begin position="514"/>
        <end position="550"/>
    </location>
</feature>
<reference evidence="12" key="1">
    <citation type="journal article" date="2023" name="bioRxiv">
        <title>Scaffold-level genome assemblies of two parasitoid biocontrol wasps reveal the parthenogenesis mechanism and an associated novel virus.</title>
        <authorList>
            <person name="Inwood S."/>
            <person name="Skelly J."/>
            <person name="Guhlin J."/>
            <person name="Harrop T."/>
            <person name="Goldson S."/>
            <person name="Dearden P."/>
        </authorList>
    </citation>
    <scope>NUCLEOTIDE SEQUENCE</scope>
    <source>
        <strain evidence="12">Irish</strain>
        <tissue evidence="12">Whole body</tissue>
    </source>
</reference>